<sequence length="146" mass="16882">MAFNIQELIEQEDSSSIMVEARQKAVKQALQRYRDGKSSPEEKAVLIQAMKIYREIAKGEKTRVYNELLCFYFAENPLDSYKTAARFNINRRTLFKDIDRGVRDLTVILYGIGGIELLPEEESPAFIKAKLQEAITKKLTEEFGRR</sequence>
<dbReference type="STRING" id="224999.GCA_001485475_01113"/>
<evidence type="ECO:0000313" key="1">
    <source>
        <dbReference type="EMBL" id="GAQ25098.1"/>
    </source>
</evidence>
<protein>
    <submittedName>
        <fullName evidence="1">Uncharacterized protein</fullName>
    </submittedName>
</protein>
<accession>A0A0U9HEJ2</accession>
<organism evidence="1">
    <name type="scientific">Tepidanaerobacter syntrophicus</name>
    <dbReference type="NCBI Taxonomy" id="224999"/>
    <lineage>
        <taxon>Bacteria</taxon>
        <taxon>Bacillati</taxon>
        <taxon>Bacillota</taxon>
        <taxon>Clostridia</taxon>
        <taxon>Thermosediminibacterales</taxon>
        <taxon>Tepidanaerobacteraceae</taxon>
        <taxon>Tepidanaerobacter</taxon>
    </lineage>
</organism>
<evidence type="ECO:0000313" key="2">
    <source>
        <dbReference type="Proteomes" id="UP000062160"/>
    </source>
</evidence>
<name>A0A0U9HEJ2_9FIRM</name>
<gene>
    <name evidence="1" type="ORF">TSYNT_7116</name>
</gene>
<dbReference type="AlphaFoldDB" id="A0A0U9HEJ2"/>
<dbReference type="Proteomes" id="UP000062160">
    <property type="component" value="Unassembled WGS sequence"/>
</dbReference>
<dbReference type="RefSeq" id="WP_059032514.1">
    <property type="nucleotide sequence ID" value="NZ_DF977001.1"/>
</dbReference>
<dbReference type="EMBL" id="DF977001">
    <property type="protein sequence ID" value="GAQ25098.1"/>
    <property type="molecule type" value="Genomic_DNA"/>
</dbReference>
<keyword evidence="2" id="KW-1185">Reference proteome</keyword>
<dbReference type="OrthoDB" id="9959672at2"/>
<reference evidence="1" key="1">
    <citation type="journal article" date="2016" name="Genome Announc.">
        <title>Draft Genome Sequence of the Syntrophic Lactate-Degrading Bacterium Tepidanaerobacter syntrophicus JLT.</title>
        <authorList>
            <person name="Matsuura N."/>
            <person name="Ohashi A."/>
            <person name="Tourlousse D.M."/>
            <person name="Sekiguchi Y."/>
        </authorList>
    </citation>
    <scope>NUCLEOTIDE SEQUENCE [LARGE SCALE GENOMIC DNA]</scope>
    <source>
        <strain evidence="1">JL</strain>
    </source>
</reference>
<proteinExistence type="predicted"/>